<keyword evidence="3" id="KW-1185">Reference proteome</keyword>
<keyword evidence="1" id="KW-0812">Transmembrane</keyword>
<accession>A0A1L9VEY2</accession>
<dbReference type="Proteomes" id="UP000184300">
    <property type="component" value="Unassembled WGS sequence"/>
</dbReference>
<keyword evidence="1" id="KW-1133">Transmembrane helix</keyword>
<feature type="transmembrane region" description="Helical" evidence="1">
    <location>
        <begin position="20"/>
        <end position="40"/>
    </location>
</feature>
<protein>
    <submittedName>
        <fullName evidence="2">Uncharacterized protein</fullName>
    </submittedName>
</protein>
<evidence type="ECO:0000256" key="1">
    <source>
        <dbReference type="SAM" id="Phobius"/>
    </source>
</evidence>
<dbReference type="VEuPathDB" id="FungiDB:ASPGLDRAFT_49261"/>
<evidence type="ECO:0000313" key="2">
    <source>
        <dbReference type="EMBL" id="OJJ82470.1"/>
    </source>
</evidence>
<proteinExistence type="predicted"/>
<dbReference type="OrthoDB" id="1103324at2759"/>
<keyword evidence="1" id="KW-0472">Membrane</keyword>
<dbReference type="AlphaFoldDB" id="A0A1L9VEY2"/>
<reference evidence="3" key="1">
    <citation type="journal article" date="2017" name="Genome Biol.">
        <title>Comparative genomics reveals high biological diversity and specific adaptations in the industrially and medically important fungal genus Aspergillus.</title>
        <authorList>
            <person name="de Vries R.P."/>
            <person name="Riley R."/>
            <person name="Wiebenga A."/>
            <person name="Aguilar-Osorio G."/>
            <person name="Amillis S."/>
            <person name="Uchima C.A."/>
            <person name="Anderluh G."/>
            <person name="Asadollahi M."/>
            <person name="Askin M."/>
            <person name="Barry K."/>
            <person name="Battaglia E."/>
            <person name="Bayram O."/>
            <person name="Benocci T."/>
            <person name="Braus-Stromeyer S.A."/>
            <person name="Caldana C."/>
            <person name="Canovas D."/>
            <person name="Cerqueira G.C."/>
            <person name="Chen F."/>
            <person name="Chen W."/>
            <person name="Choi C."/>
            <person name="Clum A."/>
            <person name="Dos Santos R.A."/>
            <person name="Damasio A.R."/>
            <person name="Diallinas G."/>
            <person name="Emri T."/>
            <person name="Fekete E."/>
            <person name="Flipphi M."/>
            <person name="Freyberg S."/>
            <person name="Gallo A."/>
            <person name="Gournas C."/>
            <person name="Habgood R."/>
            <person name="Hainaut M."/>
            <person name="Harispe M.L."/>
            <person name="Henrissat B."/>
            <person name="Hilden K.S."/>
            <person name="Hope R."/>
            <person name="Hossain A."/>
            <person name="Karabika E."/>
            <person name="Karaffa L."/>
            <person name="Karanyi Z."/>
            <person name="Krasevec N."/>
            <person name="Kuo A."/>
            <person name="Kusch H."/>
            <person name="LaButti K."/>
            <person name="Lagendijk E.L."/>
            <person name="Lapidus A."/>
            <person name="Levasseur A."/>
            <person name="Lindquist E."/>
            <person name="Lipzen A."/>
            <person name="Logrieco A.F."/>
            <person name="MacCabe A."/>
            <person name="Maekelae M.R."/>
            <person name="Malavazi I."/>
            <person name="Melin P."/>
            <person name="Meyer V."/>
            <person name="Mielnichuk N."/>
            <person name="Miskei M."/>
            <person name="Molnar A.P."/>
            <person name="Mule G."/>
            <person name="Ngan C.Y."/>
            <person name="Orejas M."/>
            <person name="Orosz E."/>
            <person name="Ouedraogo J.P."/>
            <person name="Overkamp K.M."/>
            <person name="Park H.-S."/>
            <person name="Perrone G."/>
            <person name="Piumi F."/>
            <person name="Punt P.J."/>
            <person name="Ram A.F."/>
            <person name="Ramon A."/>
            <person name="Rauscher S."/>
            <person name="Record E."/>
            <person name="Riano-Pachon D.M."/>
            <person name="Robert V."/>
            <person name="Roehrig J."/>
            <person name="Ruller R."/>
            <person name="Salamov A."/>
            <person name="Salih N.S."/>
            <person name="Samson R.A."/>
            <person name="Sandor E."/>
            <person name="Sanguinetti M."/>
            <person name="Schuetze T."/>
            <person name="Sepcic K."/>
            <person name="Shelest E."/>
            <person name="Sherlock G."/>
            <person name="Sophianopoulou V."/>
            <person name="Squina F.M."/>
            <person name="Sun H."/>
            <person name="Susca A."/>
            <person name="Todd R.B."/>
            <person name="Tsang A."/>
            <person name="Unkles S.E."/>
            <person name="van de Wiele N."/>
            <person name="van Rossen-Uffink D."/>
            <person name="Oliveira J.V."/>
            <person name="Vesth T.C."/>
            <person name="Visser J."/>
            <person name="Yu J.-H."/>
            <person name="Zhou M."/>
            <person name="Andersen M.R."/>
            <person name="Archer D.B."/>
            <person name="Baker S.E."/>
            <person name="Benoit I."/>
            <person name="Brakhage A.A."/>
            <person name="Braus G.H."/>
            <person name="Fischer R."/>
            <person name="Frisvad J.C."/>
            <person name="Goldman G.H."/>
            <person name="Houbraken J."/>
            <person name="Oakley B."/>
            <person name="Pocsi I."/>
            <person name="Scazzocchio C."/>
            <person name="Seiboth B."/>
            <person name="vanKuyk P.A."/>
            <person name="Wortman J."/>
            <person name="Dyer P.S."/>
            <person name="Grigoriev I.V."/>
        </authorList>
    </citation>
    <scope>NUCLEOTIDE SEQUENCE [LARGE SCALE GENOMIC DNA]</scope>
    <source>
        <strain evidence="3">CBS 516.65</strain>
    </source>
</reference>
<organism evidence="2 3">
    <name type="scientific">Aspergillus glaucus CBS 516.65</name>
    <dbReference type="NCBI Taxonomy" id="1160497"/>
    <lineage>
        <taxon>Eukaryota</taxon>
        <taxon>Fungi</taxon>
        <taxon>Dikarya</taxon>
        <taxon>Ascomycota</taxon>
        <taxon>Pezizomycotina</taxon>
        <taxon>Eurotiomycetes</taxon>
        <taxon>Eurotiomycetidae</taxon>
        <taxon>Eurotiales</taxon>
        <taxon>Aspergillaceae</taxon>
        <taxon>Aspergillus</taxon>
        <taxon>Aspergillus subgen. Aspergillus</taxon>
    </lineage>
</organism>
<dbReference type="RefSeq" id="XP_022399168.1">
    <property type="nucleotide sequence ID" value="XM_022547061.1"/>
</dbReference>
<dbReference type="GeneID" id="34463322"/>
<sequence length="81" mass="9275">MASTAIESLSDAWERVNEGYPRISIIGLRLLIVFIVLFWLREQIKPPHKKRGKNRRKYRFPPGPSGYPIIGNLLQLGASSR</sequence>
<name>A0A1L9VEY2_ASPGL</name>
<evidence type="ECO:0000313" key="3">
    <source>
        <dbReference type="Proteomes" id="UP000184300"/>
    </source>
</evidence>
<dbReference type="EMBL" id="KV878902">
    <property type="protein sequence ID" value="OJJ82470.1"/>
    <property type="molecule type" value="Genomic_DNA"/>
</dbReference>
<gene>
    <name evidence="2" type="ORF">ASPGLDRAFT_49261</name>
</gene>